<keyword evidence="5 8" id="KW-0812">Transmembrane</keyword>
<keyword evidence="4" id="KW-0997">Cell inner membrane</keyword>
<evidence type="ECO:0000256" key="5">
    <source>
        <dbReference type="ARBA" id="ARBA00022692"/>
    </source>
</evidence>
<evidence type="ECO:0000256" key="2">
    <source>
        <dbReference type="ARBA" id="ARBA00022448"/>
    </source>
</evidence>
<feature type="transmembrane region" description="Helical" evidence="8">
    <location>
        <begin position="86"/>
        <end position="106"/>
    </location>
</feature>
<dbReference type="KEGG" id="sod:Sant_P0044"/>
<name>W0HZ11_9GAMM</name>
<keyword evidence="6 8" id="KW-1133">Transmembrane helix</keyword>
<dbReference type="InterPro" id="IPR035906">
    <property type="entry name" value="MetI-like_sf"/>
</dbReference>
<dbReference type="RefSeq" id="WP_025424218.1">
    <property type="nucleotide sequence ID" value="NZ_CP006570.1"/>
</dbReference>
<evidence type="ECO:0000313" key="10">
    <source>
        <dbReference type="EMBL" id="AHF79091.1"/>
    </source>
</evidence>
<feature type="transmembrane region" description="Helical" evidence="8">
    <location>
        <begin position="240"/>
        <end position="262"/>
    </location>
</feature>
<evidence type="ECO:0000256" key="1">
    <source>
        <dbReference type="ARBA" id="ARBA00004429"/>
    </source>
</evidence>
<sequence>MSDISLLSRLRQARAGRFSHVGQPLTLSGGALLSLGVLALLEDFAARAHWINEVKFPPAGEILLETGHLLHQGQLLTPLADTLSHWLMALLIAIALGFALGVAIGTQRWLSFWLTPLIEFIRPVPSTALIPLVILSIGADAAGAVFLTVFGTLWQVLPLFIDGSRRLDPMALDVARAYRLPRLTFFLYIRLPTLWATLKTAIRIGGAAALVLCISMEYLAGINGIGKEVSVAYSGENYLRMYACVVVTLLLSVGMNLALSLWRAKGQSGAS</sequence>
<keyword evidence="3" id="KW-1003">Cell membrane</keyword>
<feature type="transmembrane region" description="Helical" evidence="8">
    <location>
        <begin position="127"/>
        <end position="150"/>
    </location>
</feature>
<organism evidence="10 11">
    <name type="scientific">Sodalis praecaptivus</name>
    <dbReference type="NCBI Taxonomy" id="1239307"/>
    <lineage>
        <taxon>Bacteria</taxon>
        <taxon>Pseudomonadati</taxon>
        <taxon>Pseudomonadota</taxon>
        <taxon>Gammaproteobacteria</taxon>
        <taxon>Enterobacterales</taxon>
        <taxon>Bruguierivoracaceae</taxon>
        <taxon>Sodalis</taxon>
    </lineage>
</organism>
<feature type="transmembrane region" description="Helical" evidence="8">
    <location>
        <begin position="201"/>
        <end position="220"/>
    </location>
</feature>
<evidence type="ECO:0000256" key="3">
    <source>
        <dbReference type="ARBA" id="ARBA00022475"/>
    </source>
</evidence>
<keyword evidence="11" id="KW-1185">Reference proteome</keyword>
<dbReference type="PANTHER" id="PTHR30151:SF0">
    <property type="entry name" value="ABC TRANSPORTER PERMEASE PROTEIN MJ0413-RELATED"/>
    <property type="match status" value="1"/>
</dbReference>
<feature type="transmembrane region" description="Helical" evidence="8">
    <location>
        <begin position="21"/>
        <end position="41"/>
    </location>
</feature>
<dbReference type="HOGENOM" id="CLU_046113_1_1_6"/>
<dbReference type="Proteomes" id="UP000019028">
    <property type="component" value="Plasmid pHS1"/>
</dbReference>
<evidence type="ECO:0000256" key="7">
    <source>
        <dbReference type="ARBA" id="ARBA00023136"/>
    </source>
</evidence>
<evidence type="ECO:0000313" key="11">
    <source>
        <dbReference type="Proteomes" id="UP000019028"/>
    </source>
</evidence>
<evidence type="ECO:0000259" key="9">
    <source>
        <dbReference type="PROSITE" id="PS50928"/>
    </source>
</evidence>
<evidence type="ECO:0000256" key="4">
    <source>
        <dbReference type="ARBA" id="ARBA00022519"/>
    </source>
</evidence>
<keyword evidence="7 8" id="KW-0472">Membrane</keyword>
<dbReference type="PATRIC" id="fig|1239307.3.peg.4566"/>
<keyword evidence="10" id="KW-0614">Plasmid</keyword>
<dbReference type="GO" id="GO:0055085">
    <property type="term" value="P:transmembrane transport"/>
    <property type="evidence" value="ECO:0007669"/>
    <property type="project" value="InterPro"/>
</dbReference>
<comment type="similarity">
    <text evidence="8">Belongs to the binding-protein-dependent transport system permease family.</text>
</comment>
<dbReference type="AlphaFoldDB" id="W0HZ11"/>
<comment type="subcellular location">
    <subcellularLocation>
        <location evidence="1">Cell inner membrane</location>
        <topology evidence="1">Multi-pass membrane protein</topology>
    </subcellularLocation>
    <subcellularLocation>
        <location evidence="8">Cell membrane</location>
        <topology evidence="8">Multi-pass membrane protein</topology>
    </subcellularLocation>
</comment>
<dbReference type="PROSITE" id="PS50928">
    <property type="entry name" value="ABC_TM1"/>
    <property type="match status" value="1"/>
</dbReference>
<reference evidence="10 11" key="1">
    <citation type="journal article" date="2014" name="Genome Biol. Evol.">
        <title>Genome degeneration and adaptation in a nascent stage of symbiosis.</title>
        <authorList>
            <person name="Oakeson K.F."/>
            <person name="Gil R."/>
            <person name="Clayton A.L."/>
            <person name="Dunn D.M."/>
            <person name="von Niederhausern A.C."/>
            <person name="Hamil C."/>
            <person name="Aoyagi A."/>
            <person name="Duval B."/>
            <person name="Baca A."/>
            <person name="Silva F.J."/>
            <person name="Vallier A."/>
            <person name="Jackson D.G."/>
            <person name="Latorre A."/>
            <person name="Weiss R.B."/>
            <person name="Heddi A."/>
            <person name="Moya A."/>
            <person name="Dale C."/>
        </authorList>
    </citation>
    <scope>NUCLEOTIDE SEQUENCE [LARGE SCALE GENOMIC DNA]</scope>
    <source>
        <strain evidence="10 11">HS1</strain>
        <plasmid evidence="11">Plasmid pHS1</plasmid>
    </source>
</reference>
<dbReference type="SUPFAM" id="SSF161098">
    <property type="entry name" value="MetI-like"/>
    <property type="match status" value="1"/>
</dbReference>
<protein>
    <submittedName>
        <fullName evidence="10">Nitrate ABC transport permease</fullName>
    </submittedName>
</protein>
<dbReference type="EMBL" id="CP006570">
    <property type="protein sequence ID" value="AHF79091.1"/>
    <property type="molecule type" value="Genomic_DNA"/>
</dbReference>
<dbReference type="OrthoDB" id="5298727at2"/>
<gene>
    <name evidence="10" type="ORF">Sant_P0044</name>
</gene>
<geneLocation type="plasmid" evidence="10 11">
    <name>pHS1</name>
</geneLocation>
<dbReference type="PANTHER" id="PTHR30151">
    <property type="entry name" value="ALKANE SULFONATE ABC TRANSPORTER-RELATED, MEMBRANE SUBUNIT"/>
    <property type="match status" value="1"/>
</dbReference>
<dbReference type="GO" id="GO:0005886">
    <property type="term" value="C:plasma membrane"/>
    <property type="evidence" value="ECO:0007669"/>
    <property type="project" value="UniProtKB-SubCell"/>
</dbReference>
<keyword evidence="2 8" id="KW-0813">Transport</keyword>
<dbReference type="Gene3D" id="1.10.3720.10">
    <property type="entry name" value="MetI-like"/>
    <property type="match status" value="1"/>
</dbReference>
<dbReference type="Pfam" id="PF00528">
    <property type="entry name" value="BPD_transp_1"/>
    <property type="match status" value="1"/>
</dbReference>
<dbReference type="InterPro" id="IPR000515">
    <property type="entry name" value="MetI-like"/>
</dbReference>
<evidence type="ECO:0000256" key="8">
    <source>
        <dbReference type="RuleBase" id="RU363032"/>
    </source>
</evidence>
<proteinExistence type="inferred from homology"/>
<feature type="domain" description="ABC transmembrane type-1" evidence="9">
    <location>
        <begin position="79"/>
        <end position="259"/>
    </location>
</feature>
<evidence type="ECO:0000256" key="6">
    <source>
        <dbReference type="ARBA" id="ARBA00022989"/>
    </source>
</evidence>
<accession>W0HZ11</accession>